<protein>
    <recommendedName>
        <fullName evidence="1">TIR domain-containing protein</fullName>
    </recommendedName>
</protein>
<dbReference type="GO" id="GO:0045087">
    <property type="term" value="P:innate immune response"/>
    <property type="evidence" value="ECO:0007669"/>
    <property type="project" value="TreeGrafter"/>
</dbReference>
<gene>
    <name evidence="2" type="ORF">NP493_509g01026</name>
</gene>
<dbReference type="SUPFAM" id="SSF52200">
    <property type="entry name" value="Toll/Interleukin receptor TIR domain"/>
    <property type="match status" value="1"/>
</dbReference>
<dbReference type="GO" id="GO:0002218">
    <property type="term" value="P:activation of innate immune response"/>
    <property type="evidence" value="ECO:0007669"/>
    <property type="project" value="InterPro"/>
</dbReference>
<evidence type="ECO:0000313" key="3">
    <source>
        <dbReference type="Proteomes" id="UP001209878"/>
    </source>
</evidence>
<dbReference type="GO" id="GO:0005776">
    <property type="term" value="C:autophagosome"/>
    <property type="evidence" value="ECO:0007669"/>
    <property type="project" value="TreeGrafter"/>
</dbReference>
<dbReference type="EMBL" id="JAODUO010000509">
    <property type="protein sequence ID" value="KAK2179152.1"/>
    <property type="molecule type" value="Genomic_DNA"/>
</dbReference>
<dbReference type="GO" id="GO:0061507">
    <property type="term" value="F:2',3'-cyclic GMP-AMP binding"/>
    <property type="evidence" value="ECO:0007669"/>
    <property type="project" value="TreeGrafter"/>
</dbReference>
<evidence type="ECO:0000259" key="1">
    <source>
        <dbReference type="PROSITE" id="PS50104"/>
    </source>
</evidence>
<dbReference type="GO" id="GO:0007165">
    <property type="term" value="P:signal transduction"/>
    <property type="evidence" value="ECO:0007669"/>
    <property type="project" value="InterPro"/>
</dbReference>
<dbReference type="InterPro" id="IPR055432">
    <property type="entry name" value="STING_LBD"/>
</dbReference>
<dbReference type="GO" id="GO:0000045">
    <property type="term" value="P:autophagosome assembly"/>
    <property type="evidence" value="ECO:0007669"/>
    <property type="project" value="TreeGrafter"/>
</dbReference>
<dbReference type="Pfam" id="PF15009">
    <property type="entry name" value="STING_LBD"/>
    <property type="match status" value="1"/>
</dbReference>
<feature type="domain" description="TIR" evidence="1">
    <location>
        <begin position="14"/>
        <end position="144"/>
    </location>
</feature>
<proteinExistence type="predicted"/>
<dbReference type="PROSITE" id="PS50104">
    <property type="entry name" value="TIR"/>
    <property type="match status" value="1"/>
</dbReference>
<dbReference type="AlphaFoldDB" id="A0AAD9NQL2"/>
<keyword evidence="3" id="KW-1185">Reference proteome</keyword>
<dbReference type="GO" id="GO:0032481">
    <property type="term" value="P:positive regulation of type I interferon production"/>
    <property type="evidence" value="ECO:0007669"/>
    <property type="project" value="InterPro"/>
</dbReference>
<dbReference type="InterPro" id="IPR038623">
    <property type="entry name" value="STING_C_sf"/>
</dbReference>
<dbReference type="Gene3D" id="3.40.50.10140">
    <property type="entry name" value="Toll/interleukin-1 receptor homology (TIR) domain"/>
    <property type="match status" value="1"/>
</dbReference>
<dbReference type="InterPro" id="IPR035897">
    <property type="entry name" value="Toll_tir_struct_dom_sf"/>
</dbReference>
<dbReference type="Proteomes" id="UP001209878">
    <property type="component" value="Unassembled WGS sequence"/>
</dbReference>
<dbReference type="InterPro" id="IPR000157">
    <property type="entry name" value="TIR_dom"/>
</dbReference>
<dbReference type="GO" id="GO:0016239">
    <property type="term" value="P:positive regulation of macroautophagy"/>
    <property type="evidence" value="ECO:0007669"/>
    <property type="project" value="TreeGrafter"/>
</dbReference>
<dbReference type="PANTHER" id="PTHR34339">
    <property type="entry name" value="STIMULATOR OF INTERFERON GENES PROTEIN"/>
    <property type="match status" value="1"/>
</dbReference>
<accession>A0AAD9NQL2</accession>
<dbReference type="PANTHER" id="PTHR34339:SF1">
    <property type="entry name" value="STIMULATOR OF INTERFERON GENES PROTEIN"/>
    <property type="match status" value="1"/>
</dbReference>
<dbReference type="Gene3D" id="3.40.50.12100">
    <property type="entry name" value="Stimulator of interferon genes protein"/>
    <property type="match status" value="1"/>
</dbReference>
<dbReference type="GO" id="GO:0035438">
    <property type="term" value="F:cyclic-di-GMP binding"/>
    <property type="evidence" value="ECO:0007669"/>
    <property type="project" value="TreeGrafter"/>
</dbReference>
<dbReference type="Pfam" id="PF01582">
    <property type="entry name" value="TIR"/>
    <property type="match status" value="1"/>
</dbReference>
<dbReference type="GO" id="GO:0005789">
    <property type="term" value="C:endoplasmic reticulum membrane"/>
    <property type="evidence" value="ECO:0007669"/>
    <property type="project" value="TreeGrafter"/>
</dbReference>
<dbReference type="SMART" id="SM00255">
    <property type="entry name" value="TIR"/>
    <property type="match status" value="1"/>
</dbReference>
<comment type="caution">
    <text evidence="2">The sequence shown here is derived from an EMBL/GenBank/DDBJ whole genome shotgun (WGS) entry which is preliminary data.</text>
</comment>
<dbReference type="InterPro" id="IPR029158">
    <property type="entry name" value="STING"/>
</dbReference>
<sequence length="389" mass="44406">MVECANIPELQEGQAYHAFIIHNSETERDVSLQLYEDLKKKGYKCSHADLDFQPGTSVVANITNTINVSRRVIAIVSPQFLESTWCQLEMVSTINLSYDRDRQMLIPILYNINPDTDRLPTEIKSMTYLEYKDTHFWKKLTDALVMDVPLAASIPAGNVAHGLAWSYFYGFLNLILPKLGERVKSWDYWEKHPEDRTQTGEDGQKTICQPRILPKLIIVSPQSCHCPDSFTDVDENIVHVGHIPFKASRAGNIDRDYKNSVYKVTDPKTLEVYYAILEFATPILSLYEMEQGAIAGLSTTQKDAQRTMFETKLEEILEHPNNRQCRGQAILLSYRDKPSDDTGHEEVTRLSTFVVSRIRHELNKQAEAAAMRPQIEDTSENLVQLHLGE</sequence>
<dbReference type="PRINTS" id="PR01537">
    <property type="entry name" value="INTRLKN1R1F"/>
</dbReference>
<name>A0AAD9NQL2_RIDPI</name>
<evidence type="ECO:0000313" key="2">
    <source>
        <dbReference type="EMBL" id="KAK2179152.1"/>
    </source>
</evidence>
<organism evidence="2 3">
    <name type="scientific">Ridgeia piscesae</name>
    <name type="common">Tubeworm</name>
    <dbReference type="NCBI Taxonomy" id="27915"/>
    <lineage>
        <taxon>Eukaryota</taxon>
        <taxon>Metazoa</taxon>
        <taxon>Spiralia</taxon>
        <taxon>Lophotrochozoa</taxon>
        <taxon>Annelida</taxon>
        <taxon>Polychaeta</taxon>
        <taxon>Sedentaria</taxon>
        <taxon>Canalipalpata</taxon>
        <taxon>Sabellida</taxon>
        <taxon>Siboglinidae</taxon>
        <taxon>Ridgeia</taxon>
    </lineage>
</organism>
<reference evidence="2" key="1">
    <citation type="journal article" date="2023" name="Mol. Biol. Evol.">
        <title>Third-Generation Sequencing Reveals the Adaptive Role of the Epigenome in Three Deep-Sea Polychaetes.</title>
        <authorList>
            <person name="Perez M."/>
            <person name="Aroh O."/>
            <person name="Sun Y."/>
            <person name="Lan Y."/>
            <person name="Juniper S.K."/>
            <person name="Young C.R."/>
            <person name="Angers B."/>
            <person name="Qian P.Y."/>
        </authorList>
    </citation>
    <scope>NUCLEOTIDE SEQUENCE</scope>
    <source>
        <strain evidence="2">R07B-5</strain>
    </source>
</reference>
<dbReference type="GO" id="GO:0061709">
    <property type="term" value="P:reticulophagy"/>
    <property type="evidence" value="ECO:0007669"/>
    <property type="project" value="TreeGrafter"/>
</dbReference>
<dbReference type="Gene3D" id="1.20.5.5200">
    <property type="match status" value="1"/>
</dbReference>